<feature type="transmembrane region" description="Helical" evidence="8">
    <location>
        <begin position="59"/>
        <end position="77"/>
    </location>
</feature>
<accession>A0AAN8Q030</accession>
<dbReference type="NCBIfam" id="TIGR00836">
    <property type="entry name" value="amt"/>
    <property type="match status" value="1"/>
</dbReference>
<dbReference type="Proteomes" id="UP001347796">
    <property type="component" value="Unassembled WGS sequence"/>
</dbReference>
<evidence type="ECO:0000256" key="4">
    <source>
        <dbReference type="ARBA" id="ARBA00022692"/>
    </source>
</evidence>
<evidence type="ECO:0000256" key="5">
    <source>
        <dbReference type="ARBA" id="ARBA00022989"/>
    </source>
</evidence>
<keyword evidence="3 8" id="KW-0813">Transport</keyword>
<feature type="transmembrane region" description="Helical" evidence="8">
    <location>
        <begin position="126"/>
        <end position="147"/>
    </location>
</feature>
<feature type="transmembrane region" description="Helical" evidence="8">
    <location>
        <begin position="248"/>
        <end position="271"/>
    </location>
</feature>
<name>A0AAN8Q030_PATCE</name>
<comment type="subcellular location">
    <subcellularLocation>
        <location evidence="8">Cell membrane</location>
        <topology evidence="8">Multi-pass membrane protein</topology>
    </subcellularLocation>
    <subcellularLocation>
        <location evidence="1">Membrane</location>
        <topology evidence="1">Multi-pass membrane protein</topology>
    </subcellularLocation>
</comment>
<dbReference type="EMBL" id="JAZGQO010000002">
    <property type="protein sequence ID" value="KAK6191643.1"/>
    <property type="molecule type" value="Genomic_DNA"/>
</dbReference>
<dbReference type="GO" id="GO:0097272">
    <property type="term" value="P:ammonium homeostasis"/>
    <property type="evidence" value="ECO:0007669"/>
    <property type="project" value="TreeGrafter"/>
</dbReference>
<dbReference type="InterPro" id="IPR024041">
    <property type="entry name" value="NH4_transpt_AmtB-like_dom"/>
</dbReference>
<dbReference type="PROSITE" id="PS01219">
    <property type="entry name" value="AMMONIUM_TRANSP"/>
    <property type="match status" value="1"/>
</dbReference>
<feature type="transmembrane region" description="Helical" evidence="8">
    <location>
        <begin position="339"/>
        <end position="356"/>
    </location>
</feature>
<dbReference type="SUPFAM" id="SSF111352">
    <property type="entry name" value="Ammonium transporter"/>
    <property type="match status" value="1"/>
</dbReference>
<dbReference type="AlphaFoldDB" id="A0AAN8Q030"/>
<dbReference type="PANTHER" id="PTHR11730">
    <property type="entry name" value="AMMONIUM TRANSPORTER"/>
    <property type="match status" value="1"/>
</dbReference>
<dbReference type="Pfam" id="PF00909">
    <property type="entry name" value="Ammonium_transp"/>
    <property type="match status" value="1"/>
</dbReference>
<feature type="transmembrane region" description="Helical" evidence="8">
    <location>
        <begin position="310"/>
        <end position="327"/>
    </location>
</feature>
<dbReference type="InterPro" id="IPR029020">
    <property type="entry name" value="Ammonium/urea_transptr"/>
</dbReference>
<evidence type="ECO:0000256" key="8">
    <source>
        <dbReference type="RuleBase" id="RU362002"/>
    </source>
</evidence>
<keyword evidence="11" id="KW-1185">Reference proteome</keyword>
<keyword evidence="7 8" id="KW-0924">Ammonia transport</keyword>
<evidence type="ECO:0000256" key="3">
    <source>
        <dbReference type="ARBA" id="ARBA00022448"/>
    </source>
</evidence>
<keyword evidence="6 8" id="KW-0472">Membrane</keyword>
<evidence type="ECO:0000313" key="11">
    <source>
        <dbReference type="Proteomes" id="UP001347796"/>
    </source>
</evidence>
<feature type="transmembrane region" description="Helical" evidence="8">
    <location>
        <begin position="174"/>
        <end position="196"/>
    </location>
</feature>
<evidence type="ECO:0000256" key="1">
    <source>
        <dbReference type="ARBA" id="ARBA00004141"/>
    </source>
</evidence>
<feature type="transmembrane region" description="Helical" evidence="8">
    <location>
        <begin position="376"/>
        <end position="399"/>
    </location>
</feature>
<feature type="domain" description="Ammonium transporter AmtB-like" evidence="9">
    <location>
        <begin position="20"/>
        <end position="426"/>
    </location>
</feature>
<dbReference type="GO" id="GO:0005886">
    <property type="term" value="C:plasma membrane"/>
    <property type="evidence" value="ECO:0007669"/>
    <property type="project" value="UniProtKB-SubCell"/>
</dbReference>
<reference evidence="10 11" key="1">
    <citation type="submission" date="2024-01" db="EMBL/GenBank/DDBJ databases">
        <title>The genome of the rayed Mediterranean limpet Patella caerulea (Linnaeus, 1758).</title>
        <authorList>
            <person name="Anh-Thu Weber A."/>
            <person name="Halstead-Nussloch G."/>
        </authorList>
    </citation>
    <scope>NUCLEOTIDE SEQUENCE [LARGE SCALE GENOMIC DNA]</scope>
    <source>
        <strain evidence="10">AATW-2023a</strain>
        <tissue evidence="10">Whole specimen</tissue>
    </source>
</reference>
<keyword evidence="5 8" id="KW-1133">Transmembrane helix</keyword>
<evidence type="ECO:0000256" key="2">
    <source>
        <dbReference type="ARBA" id="ARBA00005887"/>
    </source>
</evidence>
<organism evidence="10 11">
    <name type="scientific">Patella caerulea</name>
    <name type="common">Rayed Mediterranean limpet</name>
    <dbReference type="NCBI Taxonomy" id="87958"/>
    <lineage>
        <taxon>Eukaryota</taxon>
        <taxon>Metazoa</taxon>
        <taxon>Spiralia</taxon>
        <taxon>Lophotrochozoa</taxon>
        <taxon>Mollusca</taxon>
        <taxon>Gastropoda</taxon>
        <taxon>Patellogastropoda</taxon>
        <taxon>Patelloidea</taxon>
        <taxon>Patellidae</taxon>
        <taxon>Patella</taxon>
    </lineage>
</organism>
<dbReference type="PANTHER" id="PTHR11730:SF6">
    <property type="entry name" value="AMMONIUM TRANSPORTER"/>
    <property type="match status" value="1"/>
</dbReference>
<feature type="transmembrane region" description="Helical" evidence="8">
    <location>
        <begin position="20"/>
        <end position="38"/>
    </location>
</feature>
<dbReference type="InterPro" id="IPR018047">
    <property type="entry name" value="Ammonium_transpt_CS"/>
</dbReference>
<feature type="transmembrane region" description="Helical" evidence="8">
    <location>
        <begin position="97"/>
        <end position="119"/>
    </location>
</feature>
<evidence type="ECO:0000256" key="7">
    <source>
        <dbReference type="ARBA" id="ARBA00023177"/>
    </source>
</evidence>
<dbReference type="Gene3D" id="1.10.3430.10">
    <property type="entry name" value="Ammonium transporter AmtB like domains"/>
    <property type="match status" value="1"/>
</dbReference>
<dbReference type="InterPro" id="IPR001905">
    <property type="entry name" value="Ammonium_transpt"/>
</dbReference>
<comment type="caution">
    <text evidence="10">The sequence shown here is derived from an EMBL/GenBank/DDBJ whole genome shotgun (WGS) entry which is preliminary data.</text>
</comment>
<dbReference type="FunFam" id="1.10.3430.10:FF:000010">
    <property type="entry name" value="Ammonium transporter"/>
    <property type="match status" value="1"/>
</dbReference>
<dbReference type="GO" id="GO:0008519">
    <property type="term" value="F:ammonium channel activity"/>
    <property type="evidence" value="ECO:0007669"/>
    <property type="project" value="InterPro"/>
</dbReference>
<sequence>MMNLTENNLQDLKDNVDQIFVVLMGIIVMLMQAGFAFLEAGSVRSKNTTNILIKNLLDSFVAGITYWIVGYTVAYGKGNSFIGWTYWASHDLPLSSFGIYFFQYTFAATAATIVSGALAERCEFMAYIVYSIVITGFIYPVVSRWAWDPAGWLFVGGVYTGDNGEEFNVNYQDYAGSGAVHALGGVAALVGAALLGPRKGRFSKQNKMAVTLRGHSVPLAAFGGFILLFGFLAFNGGSQLDLTGEGSAVAVSLSVVNTMISGSVSAMISLLMNRVFGDSKWSLLKTLNGALTGMVATCSGCNVYRPWSCAILGLLGAGAFKLTAFTLEKLYIDDPLDVVGVHLGGGIIGVIALAFLKPEEGIIFQQNRKSALFLGWQILGLTTIIVWTAGLCFIMFGILKLFDKLRVSPELEEKGLDIPKHGENAYPSEAYGHGWEKELEEILQEIESIKGDDLKGNLTKRIGQHINKSKYVSAPSNEFPEVNPH</sequence>
<evidence type="ECO:0000256" key="6">
    <source>
        <dbReference type="ARBA" id="ARBA00023136"/>
    </source>
</evidence>
<gene>
    <name evidence="10" type="ORF">SNE40_003280</name>
</gene>
<feature type="transmembrane region" description="Helical" evidence="8">
    <location>
        <begin position="217"/>
        <end position="236"/>
    </location>
</feature>
<proteinExistence type="inferred from homology"/>
<evidence type="ECO:0000259" key="9">
    <source>
        <dbReference type="Pfam" id="PF00909"/>
    </source>
</evidence>
<comment type="similarity">
    <text evidence="2 8">Belongs to the ammonia transporter channel (TC 1.A.11.2) family.</text>
</comment>
<protein>
    <recommendedName>
        <fullName evidence="8">Ammonium transporter</fullName>
    </recommendedName>
</protein>
<keyword evidence="4 8" id="KW-0812">Transmembrane</keyword>
<evidence type="ECO:0000313" key="10">
    <source>
        <dbReference type="EMBL" id="KAK6191643.1"/>
    </source>
</evidence>